<keyword evidence="4" id="KW-0238">DNA-binding</keyword>
<dbReference type="Pfam" id="PF04297">
    <property type="entry name" value="UPF0122"/>
    <property type="match status" value="1"/>
</dbReference>
<dbReference type="InterPro" id="IPR036388">
    <property type="entry name" value="WH-like_DNA-bd_sf"/>
</dbReference>
<dbReference type="NCBIfam" id="NF045758">
    <property type="entry name" value="YlxM"/>
    <property type="match status" value="1"/>
</dbReference>
<dbReference type="Gene3D" id="1.10.10.10">
    <property type="entry name" value="Winged helix-like DNA-binding domain superfamily/Winged helix DNA-binding domain"/>
    <property type="match status" value="1"/>
</dbReference>
<comment type="function">
    <text evidence="2 3">Might take part in the signal recognition particle (SRP) pathway. This is inferred from the conservation of its genetic proximity to ftsY/ffh. May be a regulatory protein.</text>
</comment>
<reference evidence="4" key="2">
    <citation type="journal article" date="2021" name="PeerJ">
        <title>Extensive microbial diversity within the chicken gut microbiome revealed by metagenomics and culture.</title>
        <authorList>
            <person name="Gilroy R."/>
            <person name="Ravi A."/>
            <person name="Getino M."/>
            <person name="Pursley I."/>
            <person name="Horton D.L."/>
            <person name="Alikhan N.F."/>
            <person name="Baker D."/>
            <person name="Gharbi K."/>
            <person name="Hall N."/>
            <person name="Watson M."/>
            <person name="Adriaenssens E.M."/>
            <person name="Foster-Nyarko E."/>
            <person name="Jarju S."/>
            <person name="Secka A."/>
            <person name="Antonio M."/>
            <person name="Oren A."/>
            <person name="Chaudhuri R.R."/>
            <person name="La Ragione R."/>
            <person name="Hildebrand F."/>
            <person name="Pallen M.J."/>
        </authorList>
    </citation>
    <scope>NUCLEOTIDE SEQUENCE</scope>
    <source>
        <strain evidence="4">ChiBcolR7-354</strain>
    </source>
</reference>
<dbReference type="Proteomes" id="UP000824262">
    <property type="component" value="Unassembled WGS sequence"/>
</dbReference>
<evidence type="ECO:0000256" key="2">
    <source>
        <dbReference type="ARBA" id="ARBA00024764"/>
    </source>
</evidence>
<dbReference type="AlphaFoldDB" id="A0A9D0ZC05"/>
<dbReference type="SUPFAM" id="SSF88659">
    <property type="entry name" value="Sigma3 and sigma4 domains of RNA polymerase sigma factors"/>
    <property type="match status" value="1"/>
</dbReference>
<evidence type="ECO:0000256" key="1">
    <source>
        <dbReference type="ARBA" id="ARBA00008720"/>
    </source>
</evidence>
<dbReference type="InterPro" id="IPR054831">
    <property type="entry name" value="UPF0122_fam_protein"/>
</dbReference>
<name>A0A9D0ZC05_9FIRM</name>
<comment type="similarity">
    <text evidence="1 3">Belongs to the UPF0122 family.</text>
</comment>
<accession>A0A9D0ZC05</accession>
<dbReference type="PANTHER" id="PTHR40083:SF1">
    <property type="entry name" value="UPF0122 PROTEIN YLXM"/>
    <property type="match status" value="1"/>
</dbReference>
<evidence type="ECO:0000256" key="3">
    <source>
        <dbReference type="HAMAP-Rule" id="MF_00245"/>
    </source>
</evidence>
<protein>
    <recommendedName>
        <fullName evidence="3">UPF0122 protein IAB77_00630</fullName>
    </recommendedName>
</protein>
<dbReference type="InterPro" id="IPR007394">
    <property type="entry name" value="UPF0122"/>
</dbReference>
<gene>
    <name evidence="4" type="ORF">IAB77_00630</name>
</gene>
<dbReference type="EMBL" id="DVGA01000010">
    <property type="protein sequence ID" value="HIQ77745.1"/>
    <property type="molecule type" value="Genomic_DNA"/>
</dbReference>
<evidence type="ECO:0000313" key="4">
    <source>
        <dbReference type="EMBL" id="HIQ77745.1"/>
    </source>
</evidence>
<dbReference type="GO" id="GO:0003677">
    <property type="term" value="F:DNA binding"/>
    <property type="evidence" value="ECO:0007669"/>
    <property type="project" value="UniProtKB-KW"/>
</dbReference>
<evidence type="ECO:0000313" key="5">
    <source>
        <dbReference type="Proteomes" id="UP000824262"/>
    </source>
</evidence>
<dbReference type="PANTHER" id="PTHR40083">
    <property type="entry name" value="UPF0122 PROTEIN CBO2450/CLC_2298"/>
    <property type="match status" value="1"/>
</dbReference>
<dbReference type="InterPro" id="IPR013324">
    <property type="entry name" value="RNA_pol_sigma_r3/r4-like"/>
</dbReference>
<reference evidence="4" key="1">
    <citation type="submission" date="2020-10" db="EMBL/GenBank/DDBJ databases">
        <authorList>
            <person name="Gilroy R."/>
        </authorList>
    </citation>
    <scope>NUCLEOTIDE SEQUENCE</scope>
    <source>
        <strain evidence="4">ChiBcolR7-354</strain>
    </source>
</reference>
<dbReference type="HAMAP" id="MF_00245">
    <property type="entry name" value="UPF0122"/>
    <property type="match status" value="1"/>
</dbReference>
<comment type="caution">
    <text evidence="4">The sequence shown here is derived from an EMBL/GenBank/DDBJ whole genome shotgun (WGS) entry which is preliminary data.</text>
</comment>
<organism evidence="4 5">
    <name type="scientific">Candidatus Scatomorpha intestinavium</name>
    <dbReference type="NCBI Taxonomy" id="2840922"/>
    <lineage>
        <taxon>Bacteria</taxon>
        <taxon>Bacillati</taxon>
        <taxon>Bacillota</taxon>
        <taxon>Clostridia</taxon>
        <taxon>Eubacteriales</taxon>
        <taxon>Candidatus Scatomorpha</taxon>
    </lineage>
</organism>
<proteinExistence type="inferred from homology"/>
<sequence>MLFDFYGELLTEKQREYFDLHYNEDLSLAEIASLSGVSRQAVWDNIRRAESQLREIEDKVGLVARYRQQREALAGVGEELRPLLQSGDESVRAAVSRALERLDGIEF</sequence>